<name>A0A4S3PNC0_9BACI</name>
<keyword evidence="15" id="KW-0175">Coiled coil</keyword>
<dbReference type="Proteomes" id="UP000306477">
    <property type="component" value="Unassembled WGS sequence"/>
</dbReference>
<dbReference type="PROSITE" id="PS50109">
    <property type="entry name" value="HIS_KIN"/>
    <property type="match status" value="1"/>
</dbReference>
<dbReference type="Pfam" id="PF13185">
    <property type="entry name" value="GAF_2"/>
    <property type="match status" value="1"/>
</dbReference>
<feature type="modified residue" description="4-aspartylphosphate" evidence="14">
    <location>
        <position position="862"/>
    </location>
</feature>
<feature type="domain" description="Histidine kinase" evidence="16">
    <location>
        <begin position="542"/>
        <end position="766"/>
    </location>
</feature>
<comment type="subcellular location">
    <subcellularLocation>
        <location evidence="2">Cell membrane</location>
        <topology evidence="2">Multi-pass membrane protein</topology>
    </subcellularLocation>
</comment>
<dbReference type="SUPFAM" id="SSF158472">
    <property type="entry name" value="HAMP domain-like"/>
    <property type="match status" value="1"/>
</dbReference>
<dbReference type="CDD" id="cd00156">
    <property type="entry name" value="REC"/>
    <property type="match status" value="1"/>
</dbReference>
<dbReference type="InterPro" id="IPR005467">
    <property type="entry name" value="His_kinase_dom"/>
</dbReference>
<dbReference type="InterPro" id="IPR001789">
    <property type="entry name" value="Sig_transdc_resp-reg_receiver"/>
</dbReference>
<dbReference type="Pfam" id="PF00672">
    <property type="entry name" value="HAMP"/>
    <property type="match status" value="1"/>
</dbReference>
<evidence type="ECO:0000256" key="5">
    <source>
        <dbReference type="ARBA" id="ARBA00022475"/>
    </source>
</evidence>
<dbReference type="CDD" id="cd17546">
    <property type="entry name" value="REC_hyHK_CKI1_RcsC-like"/>
    <property type="match status" value="1"/>
</dbReference>
<dbReference type="Pfam" id="PF02518">
    <property type="entry name" value="HATPase_c"/>
    <property type="match status" value="1"/>
</dbReference>
<keyword evidence="20" id="KW-1185">Reference proteome</keyword>
<dbReference type="Gene3D" id="3.30.565.10">
    <property type="entry name" value="Histidine kinase-like ATPase, C-terminal domain"/>
    <property type="match status" value="1"/>
</dbReference>
<dbReference type="PANTHER" id="PTHR45339:SF1">
    <property type="entry name" value="HYBRID SIGNAL TRANSDUCTION HISTIDINE KINASE J"/>
    <property type="match status" value="1"/>
</dbReference>
<evidence type="ECO:0000259" key="16">
    <source>
        <dbReference type="PROSITE" id="PS50109"/>
    </source>
</evidence>
<dbReference type="InterPro" id="IPR024478">
    <property type="entry name" value="HlyB_4HB_MCP"/>
</dbReference>
<dbReference type="SMART" id="SM00065">
    <property type="entry name" value="GAF"/>
    <property type="match status" value="1"/>
</dbReference>
<dbReference type="STRING" id="1033734.GCA_000285535_01482"/>
<feature type="modified residue" description="4-aspartylphosphate" evidence="14">
    <location>
        <position position="1008"/>
    </location>
</feature>
<dbReference type="Gene3D" id="6.10.340.10">
    <property type="match status" value="1"/>
</dbReference>
<evidence type="ECO:0000313" key="19">
    <source>
        <dbReference type="EMBL" id="THE10938.1"/>
    </source>
</evidence>
<accession>A0A4S3PNC0</accession>
<evidence type="ECO:0000256" key="3">
    <source>
        <dbReference type="ARBA" id="ARBA00006402"/>
    </source>
</evidence>
<dbReference type="EC" id="2.7.13.3" evidence="4"/>
<evidence type="ECO:0000256" key="10">
    <source>
        <dbReference type="ARBA" id="ARBA00022840"/>
    </source>
</evidence>
<reference evidence="19 20" key="1">
    <citation type="journal article" date="2019" name="Indoor Air">
        <title>Impacts of indoor surface finishes on bacterial viability.</title>
        <authorList>
            <person name="Hu J."/>
            <person name="Maamar S.B."/>
            <person name="Glawe A.J."/>
            <person name="Gottel N."/>
            <person name="Gilbert J.A."/>
            <person name="Hartmann E.M."/>
        </authorList>
    </citation>
    <scope>NUCLEOTIDE SEQUENCE [LARGE SCALE GENOMIC DNA]</scope>
    <source>
        <strain evidence="19 20">AF060A6</strain>
    </source>
</reference>
<dbReference type="InterPro" id="IPR047347">
    <property type="entry name" value="YvaQ-like_sensor"/>
</dbReference>
<dbReference type="Gene3D" id="3.30.450.40">
    <property type="match status" value="1"/>
</dbReference>
<dbReference type="InterPro" id="IPR004358">
    <property type="entry name" value="Sig_transdc_His_kin-like_C"/>
</dbReference>
<evidence type="ECO:0000313" key="20">
    <source>
        <dbReference type="Proteomes" id="UP000306477"/>
    </source>
</evidence>
<keyword evidence="6 14" id="KW-0597">Phosphoprotein</keyword>
<dbReference type="InterPro" id="IPR003594">
    <property type="entry name" value="HATPase_dom"/>
</dbReference>
<dbReference type="SMART" id="SM00448">
    <property type="entry name" value="REC"/>
    <property type="match status" value="2"/>
</dbReference>
<keyword evidence="9" id="KW-0418">Kinase</keyword>
<dbReference type="CDD" id="cd16922">
    <property type="entry name" value="HATPase_EvgS-ArcB-TorS-like"/>
    <property type="match status" value="1"/>
</dbReference>
<keyword evidence="11" id="KW-0902">Two-component regulatory system</keyword>
<feature type="domain" description="Response regulatory" evidence="17">
    <location>
        <begin position="958"/>
        <end position="1075"/>
    </location>
</feature>
<protein>
    <recommendedName>
        <fullName evidence="13">Circadian input-output histidine kinase CikA</fullName>
        <ecNumber evidence="4">2.7.13.3</ecNumber>
    </recommendedName>
</protein>
<dbReference type="InterPro" id="IPR003018">
    <property type="entry name" value="GAF"/>
</dbReference>
<dbReference type="SMART" id="SM00388">
    <property type="entry name" value="HisKA"/>
    <property type="match status" value="1"/>
</dbReference>
<comment type="similarity">
    <text evidence="3">In the N-terminal section; belongs to the phytochrome family.</text>
</comment>
<evidence type="ECO:0000256" key="15">
    <source>
        <dbReference type="SAM" id="Coils"/>
    </source>
</evidence>
<feature type="coiled-coil region" evidence="15">
    <location>
        <begin position="431"/>
        <end position="532"/>
    </location>
</feature>
<feature type="domain" description="HAMP" evidence="18">
    <location>
        <begin position="206"/>
        <end position="260"/>
    </location>
</feature>
<dbReference type="InterPro" id="IPR029016">
    <property type="entry name" value="GAF-like_dom_sf"/>
</dbReference>
<dbReference type="Gene3D" id="3.40.50.2300">
    <property type="match status" value="2"/>
</dbReference>
<evidence type="ECO:0000256" key="7">
    <source>
        <dbReference type="ARBA" id="ARBA00022679"/>
    </source>
</evidence>
<dbReference type="Pfam" id="PF12729">
    <property type="entry name" value="4HB_MCP_1"/>
    <property type="match status" value="1"/>
</dbReference>
<dbReference type="CDD" id="cd19411">
    <property type="entry name" value="MCP2201-like_sensor"/>
    <property type="match status" value="1"/>
</dbReference>
<dbReference type="FunFam" id="3.30.565.10:FF:000010">
    <property type="entry name" value="Sensor histidine kinase RcsC"/>
    <property type="match status" value="1"/>
</dbReference>
<dbReference type="SMART" id="SM00304">
    <property type="entry name" value="HAMP"/>
    <property type="match status" value="1"/>
</dbReference>
<dbReference type="SUPFAM" id="SSF52172">
    <property type="entry name" value="CheY-like"/>
    <property type="match status" value="2"/>
</dbReference>
<evidence type="ECO:0000256" key="12">
    <source>
        <dbReference type="ARBA" id="ARBA00023136"/>
    </source>
</evidence>
<dbReference type="Gene3D" id="1.10.287.130">
    <property type="match status" value="1"/>
</dbReference>
<keyword evidence="5" id="KW-1003">Cell membrane</keyword>
<keyword evidence="10" id="KW-0067">ATP-binding</keyword>
<evidence type="ECO:0000256" key="4">
    <source>
        <dbReference type="ARBA" id="ARBA00012438"/>
    </source>
</evidence>
<dbReference type="SMART" id="SM00387">
    <property type="entry name" value="HATPase_c"/>
    <property type="match status" value="1"/>
</dbReference>
<dbReference type="SUPFAM" id="SSF55781">
    <property type="entry name" value="GAF domain-like"/>
    <property type="match status" value="1"/>
</dbReference>
<dbReference type="PROSITE" id="PS50110">
    <property type="entry name" value="RESPONSE_REGULATORY"/>
    <property type="match status" value="2"/>
</dbReference>
<dbReference type="PROSITE" id="PS50885">
    <property type="entry name" value="HAMP"/>
    <property type="match status" value="1"/>
</dbReference>
<evidence type="ECO:0000259" key="18">
    <source>
        <dbReference type="PROSITE" id="PS50885"/>
    </source>
</evidence>
<comment type="caution">
    <text evidence="19">The sequence shown here is derived from an EMBL/GenBank/DDBJ whole genome shotgun (WGS) entry which is preliminary data.</text>
</comment>
<evidence type="ECO:0000256" key="2">
    <source>
        <dbReference type="ARBA" id="ARBA00004651"/>
    </source>
</evidence>
<dbReference type="SUPFAM" id="SSF47384">
    <property type="entry name" value="Homodimeric domain of signal transducing histidine kinase"/>
    <property type="match status" value="1"/>
</dbReference>
<comment type="catalytic activity">
    <reaction evidence="1">
        <text>ATP + protein L-histidine = ADP + protein N-phospho-L-histidine.</text>
        <dbReference type="EC" id="2.7.13.3"/>
    </reaction>
</comment>
<evidence type="ECO:0000256" key="9">
    <source>
        <dbReference type="ARBA" id="ARBA00022777"/>
    </source>
</evidence>
<evidence type="ECO:0000256" key="13">
    <source>
        <dbReference type="ARBA" id="ARBA00074306"/>
    </source>
</evidence>
<proteinExistence type="inferred from homology"/>
<feature type="domain" description="Response regulatory" evidence="17">
    <location>
        <begin position="813"/>
        <end position="929"/>
    </location>
</feature>
<dbReference type="CDD" id="cd06225">
    <property type="entry name" value="HAMP"/>
    <property type="match status" value="1"/>
</dbReference>
<dbReference type="RefSeq" id="WP_136380762.1">
    <property type="nucleotide sequence ID" value="NZ_SLUB01000037.1"/>
</dbReference>
<dbReference type="InterPro" id="IPR011006">
    <property type="entry name" value="CheY-like_superfamily"/>
</dbReference>
<dbReference type="AlphaFoldDB" id="A0A4S3PNC0"/>
<organism evidence="19 20">
    <name type="scientific">Bacillus timonensis</name>
    <dbReference type="NCBI Taxonomy" id="1033734"/>
    <lineage>
        <taxon>Bacteria</taxon>
        <taxon>Bacillati</taxon>
        <taxon>Bacillota</taxon>
        <taxon>Bacilli</taxon>
        <taxon>Bacillales</taxon>
        <taxon>Bacillaceae</taxon>
        <taxon>Bacillus</taxon>
    </lineage>
</organism>
<dbReference type="InterPro" id="IPR003660">
    <property type="entry name" value="HAMP_dom"/>
</dbReference>
<dbReference type="CDD" id="cd00082">
    <property type="entry name" value="HisKA"/>
    <property type="match status" value="1"/>
</dbReference>
<sequence>MKIRTKLLLGLSTLPILLIVLIAIGFSQISSLNKMNSTLESNYELTILAEETHRDIKDEGIRLRNLVVFNDEATIQKELAKLQELNQSILSNIALIEGKTDTEEQKNLIRKLKDTNADFNVYQHELIELINAGKKDEARDLIDESSVDLHEEFFTILTDITNSLEETQEASLNNIVSEFKRELMISALILIISVIFIMSLLSKSVWTLTSKLNKVSIVMKQVANGSSNLSTKVAVISNDEIDEVASSFNQMTDSLEEQKQKEEELIWAKSNIAEITTSLSGIHDLNTLAQTFLSKVVPLVESSHAVFYVKDLEVEDETDRYTLLASYAFKERKNFSNTIRSGEGLIGQAVLEKSPIILTDVPSDYVRINSGLGDASPLNIYVLPIVFEGDVKAVVEFASFKLYSETQQSFLEEMINGLGIIIESVMGRIRLARLLEESQTLMEEVQAQSEELQAQQEELRTTNEELEEQTQALRQSEEKLQAQQEELEQTNADLEEKAKNLADQNKKFEQTNREVEAARAELEEKAKQLALSSKYKSEFLANMSHELRTPLNSLLILSKLLTDNSDGNLSAKQVEYSKTIYSAGNDLLALINDILDLAKIESGKMEVNPSQVLIEDLADFAERGYRPIANEKGLQFTIEVKKDVPSYLYSDEQRIQQVLRNLLSNAFKFTQVGEVKLEISYNRSIKGDPHFAFSITDSGIGIPPEKQGLIFEAFQQADGTTSRKYGGTGLGLSITREIATLLGGEVILKSEEGKGSTFTFIVGEYQNGTEQQKAIKEVATSSEQPIEVLPKKAITQIVEQETQMIDENSKIKRLLLIDDDPLQRNALMEYIGDMDIIIKAVSSGFEAIEELKVSSFDLIILDLGLRDTNGFDLLAKIKNSHHHEDIKVLVYTGRDLSSKEELLLNKYVHQIIIKDEHSPMRLKEEISLLLDHNDSEEDGIEFLSTKPIGEQTGLNGKKILLVDDDVRNVYAISSILEMYGMNVVFAENGIEGIEIIQQQTDIDLVLMDIMMPEMDGYEAIKRIREFSEFSSLPIIALTAKAMKEDREKCMEVGASDYIVKPINPDQLISLMKVWLY</sequence>
<dbReference type="InterPro" id="IPR003661">
    <property type="entry name" value="HisK_dim/P_dom"/>
</dbReference>
<evidence type="ECO:0000256" key="8">
    <source>
        <dbReference type="ARBA" id="ARBA00022741"/>
    </source>
</evidence>
<dbReference type="OrthoDB" id="9790669at2"/>
<dbReference type="InterPro" id="IPR036097">
    <property type="entry name" value="HisK_dim/P_sf"/>
</dbReference>
<keyword evidence="7" id="KW-0808">Transferase</keyword>
<dbReference type="GO" id="GO:0000155">
    <property type="term" value="F:phosphorelay sensor kinase activity"/>
    <property type="evidence" value="ECO:0007669"/>
    <property type="project" value="InterPro"/>
</dbReference>
<evidence type="ECO:0000256" key="11">
    <source>
        <dbReference type="ARBA" id="ARBA00023012"/>
    </source>
</evidence>
<dbReference type="SUPFAM" id="SSF55874">
    <property type="entry name" value="ATPase domain of HSP90 chaperone/DNA topoisomerase II/histidine kinase"/>
    <property type="match status" value="1"/>
</dbReference>
<keyword evidence="12" id="KW-0472">Membrane</keyword>
<evidence type="ECO:0000256" key="6">
    <source>
        <dbReference type="ARBA" id="ARBA00022553"/>
    </source>
</evidence>
<evidence type="ECO:0000256" key="1">
    <source>
        <dbReference type="ARBA" id="ARBA00000085"/>
    </source>
</evidence>
<dbReference type="PANTHER" id="PTHR45339">
    <property type="entry name" value="HYBRID SIGNAL TRANSDUCTION HISTIDINE KINASE J"/>
    <property type="match status" value="1"/>
</dbReference>
<evidence type="ECO:0000256" key="14">
    <source>
        <dbReference type="PROSITE-ProRule" id="PRU00169"/>
    </source>
</evidence>
<evidence type="ECO:0000259" key="17">
    <source>
        <dbReference type="PROSITE" id="PS50110"/>
    </source>
</evidence>
<dbReference type="InterPro" id="IPR036890">
    <property type="entry name" value="HATPase_C_sf"/>
</dbReference>
<dbReference type="EMBL" id="SLUB01000037">
    <property type="protein sequence ID" value="THE10938.1"/>
    <property type="molecule type" value="Genomic_DNA"/>
</dbReference>
<keyword evidence="8" id="KW-0547">Nucleotide-binding</keyword>
<dbReference type="Pfam" id="PF00072">
    <property type="entry name" value="Response_reg"/>
    <property type="match status" value="2"/>
</dbReference>
<dbReference type="GO" id="GO:0005524">
    <property type="term" value="F:ATP binding"/>
    <property type="evidence" value="ECO:0007669"/>
    <property type="project" value="UniProtKB-KW"/>
</dbReference>
<dbReference type="GO" id="GO:0005886">
    <property type="term" value="C:plasma membrane"/>
    <property type="evidence" value="ECO:0007669"/>
    <property type="project" value="UniProtKB-SubCell"/>
</dbReference>
<gene>
    <name evidence="19" type="ORF">E1I69_17005</name>
</gene>
<dbReference type="PRINTS" id="PR00344">
    <property type="entry name" value="BCTRLSENSOR"/>
</dbReference>
<dbReference type="Pfam" id="PF00512">
    <property type="entry name" value="HisKA"/>
    <property type="match status" value="1"/>
</dbReference>